<dbReference type="AGR" id="WB:WBGene00015251"/>
<dbReference type="OrthoDB" id="6407410at2759"/>
<gene>
    <name evidence="2 4" type="ORF">B0546.4</name>
    <name evidence="2" type="ORF">CELE_B0546.4</name>
</gene>
<dbReference type="AlphaFoldDB" id="U4PRU4"/>
<organism evidence="2 3">
    <name type="scientific">Caenorhabditis elegans</name>
    <dbReference type="NCBI Taxonomy" id="6239"/>
    <lineage>
        <taxon>Eukaryota</taxon>
        <taxon>Metazoa</taxon>
        <taxon>Ecdysozoa</taxon>
        <taxon>Nematoda</taxon>
        <taxon>Chromadorea</taxon>
        <taxon>Rhabditida</taxon>
        <taxon>Rhabditina</taxon>
        <taxon>Rhabditomorpha</taxon>
        <taxon>Rhabditoidea</taxon>
        <taxon>Rhabditidae</taxon>
        <taxon>Peloderinae</taxon>
        <taxon>Caenorhabditis</taxon>
    </lineage>
</organism>
<dbReference type="ExpressionAtlas" id="U4PRU4">
    <property type="expression patterns" value="baseline and differential"/>
</dbReference>
<evidence type="ECO:0000313" key="2">
    <source>
        <dbReference type="EMBL" id="CDH93303.1"/>
    </source>
</evidence>
<dbReference type="Bgee" id="WBGene00015251">
    <property type="expression patterns" value="Expressed in pharyngeal muscle cell (C elegans) and 4 other cell types or tissues"/>
</dbReference>
<sequence length="29" mass="3265">MSRYPLEAEKKSRPQYRTVSVSSSSSAEC</sequence>
<evidence type="ECO:0000313" key="4">
    <source>
        <dbReference type="WormBase" id="B0546.4c"/>
    </source>
</evidence>
<feature type="compositionally biased region" description="Basic and acidic residues" evidence="1">
    <location>
        <begin position="1"/>
        <end position="12"/>
    </location>
</feature>
<feature type="compositionally biased region" description="Low complexity" evidence="1">
    <location>
        <begin position="19"/>
        <end position="29"/>
    </location>
</feature>
<dbReference type="RefSeq" id="NP_001368283.1">
    <property type="nucleotide sequence ID" value="NM_001380143.1"/>
</dbReference>
<protein>
    <submittedName>
        <fullName evidence="2">Protein yippee-like B0546.4</fullName>
    </submittedName>
</protein>
<dbReference type="Proteomes" id="UP000001940">
    <property type="component" value="Chromosome IV"/>
</dbReference>
<reference evidence="2 3" key="1">
    <citation type="journal article" date="1998" name="Science">
        <title>Genome sequence of the nematode C. elegans: a platform for investigating biology.</title>
        <authorList>
            <consortium name="The C. elegans sequencing consortium"/>
            <person name="Sulson J.E."/>
            <person name="Waterston R."/>
        </authorList>
    </citation>
    <scope>NUCLEOTIDE SEQUENCE [LARGE SCALE GENOMIC DNA]</scope>
    <source>
        <strain evidence="2 3">Bristol N2</strain>
    </source>
</reference>
<dbReference type="CTD" id="177105"/>
<dbReference type="WormBase" id="B0546.4c">
    <property type="protein sequence ID" value="CE49108"/>
    <property type="gene ID" value="WBGene00015251"/>
</dbReference>
<evidence type="ECO:0000313" key="3">
    <source>
        <dbReference type="Proteomes" id="UP000001940"/>
    </source>
</evidence>
<proteinExistence type="predicted"/>
<dbReference type="GeneID" id="177105"/>
<accession>U4PRU4</accession>
<evidence type="ECO:0000256" key="1">
    <source>
        <dbReference type="SAM" id="MobiDB-lite"/>
    </source>
</evidence>
<name>U4PRU4_CAEEL</name>
<dbReference type="HOGENOM" id="CLU_043857_1_1_1"/>
<keyword evidence="3" id="KW-1185">Reference proteome</keyword>
<dbReference type="EMBL" id="BX284604">
    <property type="protein sequence ID" value="CDH93303.1"/>
    <property type="molecule type" value="Genomic_DNA"/>
</dbReference>
<feature type="region of interest" description="Disordered" evidence="1">
    <location>
        <begin position="1"/>
        <end position="29"/>
    </location>
</feature>